<keyword evidence="1" id="KW-1133">Transmembrane helix</keyword>
<dbReference type="EMBL" id="CP045902">
    <property type="protein sequence ID" value="QQP38136.1"/>
    <property type="molecule type" value="Genomic_DNA"/>
</dbReference>
<sequence>MSVIGTDYPLLLLSQSPFFSFPLSSSCSFPLLFSLFYLSLASLSLWTLK</sequence>
<dbReference type="Proteomes" id="UP000595437">
    <property type="component" value="Chromosome 13"/>
</dbReference>
<proteinExistence type="predicted"/>
<protein>
    <submittedName>
        <fullName evidence="2">Uncharacterized protein</fullName>
    </submittedName>
</protein>
<evidence type="ECO:0000256" key="1">
    <source>
        <dbReference type="SAM" id="Phobius"/>
    </source>
</evidence>
<evidence type="ECO:0000313" key="2">
    <source>
        <dbReference type="EMBL" id="QQP38136.1"/>
    </source>
</evidence>
<evidence type="ECO:0000313" key="3">
    <source>
        <dbReference type="Proteomes" id="UP000595437"/>
    </source>
</evidence>
<dbReference type="AlphaFoldDB" id="A0A7T8GV83"/>
<organism evidence="2 3">
    <name type="scientific">Caligus rogercresseyi</name>
    <name type="common">Sea louse</name>
    <dbReference type="NCBI Taxonomy" id="217165"/>
    <lineage>
        <taxon>Eukaryota</taxon>
        <taxon>Metazoa</taxon>
        <taxon>Ecdysozoa</taxon>
        <taxon>Arthropoda</taxon>
        <taxon>Crustacea</taxon>
        <taxon>Multicrustacea</taxon>
        <taxon>Hexanauplia</taxon>
        <taxon>Copepoda</taxon>
        <taxon>Siphonostomatoida</taxon>
        <taxon>Caligidae</taxon>
        <taxon>Caligus</taxon>
    </lineage>
</organism>
<feature type="transmembrane region" description="Helical" evidence="1">
    <location>
        <begin position="29"/>
        <end position="48"/>
    </location>
</feature>
<gene>
    <name evidence="2" type="ORF">FKW44_018634</name>
</gene>
<reference evidence="3" key="1">
    <citation type="submission" date="2021-01" db="EMBL/GenBank/DDBJ databases">
        <title>Caligus Genome Assembly.</title>
        <authorList>
            <person name="Gallardo-Escarate C."/>
        </authorList>
    </citation>
    <scope>NUCLEOTIDE SEQUENCE [LARGE SCALE GENOMIC DNA]</scope>
</reference>
<name>A0A7T8GV83_CALRO</name>
<keyword evidence="1" id="KW-0472">Membrane</keyword>
<accession>A0A7T8GV83</accession>
<keyword evidence="3" id="KW-1185">Reference proteome</keyword>
<keyword evidence="1" id="KW-0812">Transmembrane</keyword>